<dbReference type="GO" id="GO:0016757">
    <property type="term" value="F:glycosyltransferase activity"/>
    <property type="evidence" value="ECO:0007669"/>
    <property type="project" value="UniProtKB-KW"/>
</dbReference>
<feature type="transmembrane region" description="Helical" evidence="10">
    <location>
        <begin position="120"/>
        <end position="141"/>
    </location>
</feature>
<keyword evidence="5 10" id="KW-0808">Transferase</keyword>
<evidence type="ECO:0000256" key="9">
    <source>
        <dbReference type="ARBA" id="ARBA00023136"/>
    </source>
</evidence>
<dbReference type="Pfam" id="PF03155">
    <property type="entry name" value="Alg6_Alg8"/>
    <property type="match status" value="1"/>
</dbReference>
<protein>
    <recommendedName>
        <fullName evidence="10">Alpha-1,3-glucosyltransferase</fullName>
        <ecNumber evidence="10">2.4.1.-</ecNumber>
    </recommendedName>
</protein>
<evidence type="ECO:0000256" key="1">
    <source>
        <dbReference type="ARBA" id="ARBA00004477"/>
    </source>
</evidence>
<evidence type="ECO:0000256" key="3">
    <source>
        <dbReference type="ARBA" id="ARBA00008715"/>
    </source>
</evidence>
<dbReference type="AlphaFoldDB" id="A0ABD3X3K3"/>
<feature type="transmembrane region" description="Helical" evidence="10">
    <location>
        <begin position="318"/>
        <end position="339"/>
    </location>
</feature>
<comment type="caution">
    <text evidence="10">Lacks conserved residue(s) required for the propagation of feature annotation.</text>
</comment>
<feature type="transmembrane region" description="Helical" evidence="10">
    <location>
        <begin position="249"/>
        <end position="282"/>
    </location>
</feature>
<dbReference type="InterPro" id="IPR004856">
    <property type="entry name" value="Glyco_trans_ALG6/ALG8"/>
</dbReference>
<evidence type="ECO:0000256" key="2">
    <source>
        <dbReference type="ARBA" id="ARBA00004922"/>
    </source>
</evidence>
<keyword evidence="6 10" id="KW-0812">Transmembrane</keyword>
<evidence type="ECO:0000256" key="10">
    <source>
        <dbReference type="RuleBase" id="RU363110"/>
    </source>
</evidence>
<evidence type="ECO:0000313" key="12">
    <source>
        <dbReference type="Proteomes" id="UP001634394"/>
    </source>
</evidence>
<gene>
    <name evidence="11" type="ORF">ACJMK2_033014</name>
</gene>
<feature type="transmembrane region" description="Helical" evidence="10">
    <location>
        <begin position="288"/>
        <end position="306"/>
    </location>
</feature>
<dbReference type="EC" id="2.4.1.-" evidence="10"/>
<feature type="transmembrane region" description="Helical" evidence="10">
    <location>
        <begin position="378"/>
        <end position="397"/>
    </location>
</feature>
<evidence type="ECO:0000256" key="8">
    <source>
        <dbReference type="ARBA" id="ARBA00022989"/>
    </source>
</evidence>
<evidence type="ECO:0000256" key="5">
    <source>
        <dbReference type="ARBA" id="ARBA00022679"/>
    </source>
</evidence>
<proteinExistence type="inferred from homology"/>
<organism evidence="11 12">
    <name type="scientific">Sinanodonta woodiana</name>
    <name type="common">Chinese pond mussel</name>
    <name type="synonym">Anodonta woodiana</name>
    <dbReference type="NCBI Taxonomy" id="1069815"/>
    <lineage>
        <taxon>Eukaryota</taxon>
        <taxon>Metazoa</taxon>
        <taxon>Spiralia</taxon>
        <taxon>Lophotrochozoa</taxon>
        <taxon>Mollusca</taxon>
        <taxon>Bivalvia</taxon>
        <taxon>Autobranchia</taxon>
        <taxon>Heteroconchia</taxon>
        <taxon>Palaeoheterodonta</taxon>
        <taxon>Unionida</taxon>
        <taxon>Unionoidea</taxon>
        <taxon>Unionidae</taxon>
        <taxon>Unioninae</taxon>
        <taxon>Sinanodonta</taxon>
    </lineage>
</organism>
<accession>A0ABD3X3K3</accession>
<comment type="similarity">
    <text evidence="3 10">Belongs to the ALG6/ALG8 glucosyltransferase family.</text>
</comment>
<dbReference type="Proteomes" id="UP001634394">
    <property type="component" value="Unassembled WGS sequence"/>
</dbReference>
<name>A0ABD3X3K3_SINWO</name>
<evidence type="ECO:0000256" key="7">
    <source>
        <dbReference type="ARBA" id="ARBA00022824"/>
    </source>
</evidence>
<keyword evidence="8 10" id="KW-1133">Transmembrane helix</keyword>
<comment type="subcellular location">
    <subcellularLocation>
        <location evidence="1 10">Endoplasmic reticulum membrane</location>
        <topology evidence="1 10">Multi-pass membrane protein</topology>
    </subcellularLocation>
</comment>
<dbReference type="GO" id="GO:0005789">
    <property type="term" value="C:endoplasmic reticulum membrane"/>
    <property type="evidence" value="ECO:0007669"/>
    <property type="project" value="UniProtKB-SubCell"/>
</dbReference>
<evidence type="ECO:0000256" key="6">
    <source>
        <dbReference type="ARBA" id="ARBA00022692"/>
    </source>
</evidence>
<keyword evidence="9 10" id="KW-0472">Membrane</keyword>
<keyword evidence="12" id="KW-1185">Reference proteome</keyword>
<evidence type="ECO:0000256" key="4">
    <source>
        <dbReference type="ARBA" id="ARBA00022676"/>
    </source>
</evidence>
<dbReference type="EMBL" id="JBJQND010000004">
    <property type="protein sequence ID" value="KAL3880806.1"/>
    <property type="molecule type" value="Genomic_DNA"/>
</dbReference>
<dbReference type="PANTHER" id="PTHR12413:SF2">
    <property type="entry name" value="DOLICHYL PYROPHOSPHATE GLC1MAN9GLCNAC2 ALPHA-1,3-GLUCOSYLTRANSFERASE-RELATED"/>
    <property type="match status" value="1"/>
</dbReference>
<dbReference type="PANTHER" id="PTHR12413">
    <property type="entry name" value="DOLICHYL GLYCOSYLTRANSFERASE"/>
    <property type="match status" value="1"/>
</dbReference>
<comment type="pathway">
    <text evidence="2 10">Protein modification; protein glycosylation.</text>
</comment>
<feature type="transmembrane region" description="Helical" evidence="10">
    <location>
        <begin position="216"/>
        <end position="237"/>
    </location>
</feature>
<keyword evidence="7 10" id="KW-0256">Endoplasmic reticulum</keyword>
<sequence>MLSKNFVPPASPLEKEVPIPMTSSIVPGSLCMSALLQTLDSSLSNIHFQYNGFLSGLLLLSITRIYQERNLEGAFWFAVLLNLKHIYLFVAPAYFVYLLRCYCFQSHADGRIRWDSFSPVRLISLGIIVLSVFAVSFGPFIHMGQLLQLLSRLFPVKRGLCHAYWAPNFWVLYNVADKAATVSASKFNLLAIESNRTAVMTGGLVQEYDHVVLPSITPFVTLVVTLLAITPSLFLLWSRPRGPASFVRALVLCAFGSFMFSWHVHEKAILLIILPLSLLMLYKKKDAQLFLVISTVGHYSLFPLLYRQQEIPIKVCLLLIYTLYIYAGLGKMFGFSWSWSSLPLLSQAESLYILGLVPLELYNSVIHSALGLSERLPFLPLLLTSFYCAVGVTYSWIKFYWLTFQEKPRKTEGKMQ</sequence>
<reference evidence="11 12" key="1">
    <citation type="submission" date="2024-11" db="EMBL/GenBank/DDBJ databases">
        <title>Chromosome-level genome assembly of the freshwater bivalve Anodonta woodiana.</title>
        <authorList>
            <person name="Chen X."/>
        </authorList>
    </citation>
    <scope>NUCLEOTIDE SEQUENCE [LARGE SCALE GENOMIC DNA]</scope>
    <source>
        <strain evidence="11">MN2024</strain>
        <tissue evidence="11">Gills</tissue>
    </source>
</reference>
<evidence type="ECO:0000313" key="11">
    <source>
        <dbReference type="EMBL" id="KAL3880806.1"/>
    </source>
</evidence>
<keyword evidence="4 10" id="KW-0328">Glycosyltransferase</keyword>
<comment type="caution">
    <text evidence="11">The sequence shown here is derived from an EMBL/GenBank/DDBJ whole genome shotgun (WGS) entry which is preliminary data.</text>
</comment>
<feature type="transmembrane region" description="Helical" evidence="10">
    <location>
        <begin position="73"/>
        <end position="99"/>
    </location>
</feature>